<keyword evidence="6" id="KW-0443">Lipid metabolism</keyword>
<evidence type="ECO:0000259" key="8">
    <source>
        <dbReference type="Pfam" id="PF13720"/>
    </source>
</evidence>
<dbReference type="NCBIfam" id="NF003657">
    <property type="entry name" value="PRK05289.1"/>
    <property type="match status" value="1"/>
</dbReference>
<dbReference type="InterPro" id="IPR011004">
    <property type="entry name" value="Trimer_LpxA-like_sf"/>
</dbReference>
<dbReference type="Proteomes" id="UP000049855">
    <property type="component" value="Unassembled WGS sequence"/>
</dbReference>
<evidence type="ECO:0000313" key="11">
    <source>
        <dbReference type="Proteomes" id="UP000049855"/>
    </source>
</evidence>
<evidence type="ECO:0000313" key="10">
    <source>
        <dbReference type="EMBL" id="CQR72552.1"/>
    </source>
</evidence>
<evidence type="ECO:0000259" key="9">
    <source>
        <dbReference type="Pfam" id="PF25087"/>
    </source>
</evidence>
<name>A0A0U1KYR0_9FIRM</name>
<dbReference type="GO" id="GO:0008780">
    <property type="term" value="F:acyl-[acyl-carrier-protein]-UDP-N-acetylglucosamine O-acyltransferase activity"/>
    <property type="evidence" value="ECO:0007669"/>
    <property type="project" value="UniProtKB-EC"/>
</dbReference>
<dbReference type="GO" id="GO:0009245">
    <property type="term" value="P:lipid A biosynthetic process"/>
    <property type="evidence" value="ECO:0007669"/>
    <property type="project" value="UniProtKB-KW"/>
</dbReference>
<dbReference type="GO" id="GO:0016020">
    <property type="term" value="C:membrane"/>
    <property type="evidence" value="ECO:0007669"/>
    <property type="project" value="GOC"/>
</dbReference>
<dbReference type="CDD" id="cd03351">
    <property type="entry name" value="LbH_UDP-GlcNAc_AT"/>
    <property type="match status" value="1"/>
</dbReference>
<keyword evidence="1" id="KW-0963">Cytoplasm</keyword>
<evidence type="ECO:0000256" key="2">
    <source>
        <dbReference type="ARBA" id="ARBA00022516"/>
    </source>
</evidence>
<dbReference type="Pfam" id="PF13720">
    <property type="entry name" value="Acetyltransf_11"/>
    <property type="match status" value="1"/>
</dbReference>
<dbReference type="Pfam" id="PF00132">
    <property type="entry name" value="Hexapep"/>
    <property type="match status" value="1"/>
</dbReference>
<dbReference type="PANTHER" id="PTHR43480">
    <property type="entry name" value="ACYL-[ACYL-CARRIER-PROTEIN]--UDP-N-ACETYLGLUCOSAMINE O-ACYLTRANSFERASE"/>
    <property type="match status" value="1"/>
</dbReference>
<feature type="domain" description="UDP N-acetylglucosamine O-acyltransferase C-terminal" evidence="8">
    <location>
        <begin position="183"/>
        <end position="208"/>
    </location>
</feature>
<accession>A0A0U1KYR0</accession>
<keyword evidence="11" id="KW-1185">Reference proteome</keyword>
<dbReference type="InterPro" id="IPR001451">
    <property type="entry name" value="Hexapep"/>
</dbReference>
<keyword evidence="5" id="KW-0677">Repeat</keyword>
<dbReference type="InterPro" id="IPR029098">
    <property type="entry name" value="Acetyltransf_C"/>
</dbReference>
<dbReference type="Gene3D" id="2.160.10.10">
    <property type="entry name" value="Hexapeptide repeat proteins"/>
    <property type="match status" value="1"/>
</dbReference>
<evidence type="ECO:0000256" key="1">
    <source>
        <dbReference type="ARBA" id="ARBA00022490"/>
    </source>
</evidence>
<dbReference type="AlphaFoldDB" id="A0A0U1KYR0"/>
<evidence type="ECO:0000256" key="5">
    <source>
        <dbReference type="ARBA" id="ARBA00022737"/>
    </source>
</evidence>
<dbReference type="InterPro" id="IPR056729">
    <property type="entry name" value="GMPPB_C"/>
</dbReference>
<feature type="domain" description="Mannose-1-phosphate guanyltransferase C-terminal" evidence="9">
    <location>
        <begin position="13"/>
        <end position="103"/>
    </location>
</feature>
<sequence>MLEKVVLSRPKIHETAIVHPAARISDGVEIGPYAVIGENVFIGNGTRIGSHVVIEDWTSIGRDCEIFHSASIGAIPQDLKFCGEKSYVFIGDRTQIREFVTIHRAVGEEEETRIGSDCLLQTYTHVAHNCKIGNHVILSGGATLAGHVVIEDYATIGGLVGIHQFVRIGCYAMVGGASKVNQDVPPFFTVDGHPARVIGTNDVGLARRAQKILCK</sequence>
<keyword evidence="7 10" id="KW-0012">Acyltransferase</keyword>
<evidence type="ECO:0000256" key="4">
    <source>
        <dbReference type="ARBA" id="ARBA00022679"/>
    </source>
</evidence>
<keyword evidence="3" id="KW-0441">Lipid A biosynthesis</keyword>
<dbReference type="SUPFAM" id="SSF51161">
    <property type="entry name" value="Trimeric LpxA-like enzymes"/>
    <property type="match status" value="1"/>
</dbReference>
<organism evidence="10 11">
    <name type="scientific">Sporomusa ovata</name>
    <dbReference type="NCBI Taxonomy" id="2378"/>
    <lineage>
        <taxon>Bacteria</taxon>
        <taxon>Bacillati</taxon>
        <taxon>Bacillota</taxon>
        <taxon>Negativicutes</taxon>
        <taxon>Selenomonadales</taxon>
        <taxon>Sporomusaceae</taxon>
        <taxon>Sporomusa</taxon>
    </lineage>
</organism>
<reference evidence="11" key="1">
    <citation type="submission" date="2015-03" db="EMBL/GenBank/DDBJ databases">
        <authorList>
            <person name="Nijsse Bart"/>
        </authorList>
    </citation>
    <scope>NUCLEOTIDE SEQUENCE [LARGE SCALE GENOMIC DNA]</scope>
</reference>
<dbReference type="NCBIfam" id="TIGR01852">
    <property type="entry name" value="lipid_A_lpxA"/>
    <property type="match status" value="1"/>
</dbReference>
<evidence type="ECO:0000256" key="3">
    <source>
        <dbReference type="ARBA" id="ARBA00022556"/>
    </source>
</evidence>
<dbReference type="PROSITE" id="PS00101">
    <property type="entry name" value="HEXAPEP_TRANSFERASES"/>
    <property type="match status" value="1"/>
</dbReference>
<evidence type="ECO:0000256" key="7">
    <source>
        <dbReference type="ARBA" id="ARBA00023315"/>
    </source>
</evidence>
<dbReference type="PIRSF" id="PIRSF000456">
    <property type="entry name" value="UDP-GlcNAc_acltr"/>
    <property type="match status" value="1"/>
</dbReference>
<dbReference type="InterPro" id="IPR010137">
    <property type="entry name" value="Lipid_A_LpxA"/>
</dbReference>
<gene>
    <name evidence="10" type="ORF">SpAn4DRAFT_3012</name>
</gene>
<keyword evidence="2" id="KW-0444">Lipid biosynthesis</keyword>
<protein>
    <submittedName>
        <fullName evidence="10">Acyl-[acyl-carrier-protein]--UDP-N-acetylglucosamine O-acyltransferase</fullName>
        <ecNumber evidence="10">2.3.1.129</ecNumber>
    </submittedName>
</protein>
<dbReference type="InterPro" id="IPR018357">
    <property type="entry name" value="Hexapep_transf_CS"/>
</dbReference>
<dbReference type="Pfam" id="PF25087">
    <property type="entry name" value="GMPPB_C"/>
    <property type="match status" value="1"/>
</dbReference>
<proteinExistence type="predicted"/>
<evidence type="ECO:0000256" key="6">
    <source>
        <dbReference type="ARBA" id="ARBA00023098"/>
    </source>
</evidence>
<dbReference type="EC" id="2.3.1.129" evidence="10"/>
<dbReference type="PANTHER" id="PTHR43480:SF1">
    <property type="entry name" value="ACYL-[ACYL-CARRIER-PROTEIN]--UDP-N-ACETYLGLUCOSAMINE O-ACYLTRANSFERASE, MITOCHONDRIAL-RELATED"/>
    <property type="match status" value="1"/>
</dbReference>
<keyword evidence="4 10" id="KW-0808">Transferase</keyword>
<dbReference type="EMBL" id="CTRP01000010">
    <property type="protein sequence ID" value="CQR72552.1"/>
    <property type="molecule type" value="Genomic_DNA"/>
</dbReference>